<protein>
    <recommendedName>
        <fullName evidence="1">Methyltransferase type 11 domain-containing protein</fullName>
    </recommendedName>
</protein>
<proteinExistence type="predicted"/>
<dbReference type="Pfam" id="PF08241">
    <property type="entry name" value="Methyltransf_11"/>
    <property type="match status" value="1"/>
</dbReference>
<dbReference type="Gene3D" id="3.40.50.150">
    <property type="entry name" value="Vaccinia Virus protein VP39"/>
    <property type="match status" value="1"/>
</dbReference>
<accession>A0A084ETP4</accession>
<dbReference type="InterPro" id="IPR029063">
    <property type="entry name" value="SAM-dependent_MTases_sf"/>
</dbReference>
<dbReference type="InterPro" id="IPR013216">
    <property type="entry name" value="Methyltransf_11"/>
</dbReference>
<sequence length="287" mass="32643">MKANIPLAFDAAFYTRKYPDLSELSPESAEDHFLRYGIVEGRQGHPRGARPAFTDYINTFDNVLEIGPFCSPVARGENVKYLDVFNEAQLRDRAEELGMDASRCPAKIDYVGDISNVRETFDAVVSSHSIEHQPDLIHHLKGVEGVLNHGGVYLIFIPDKRYCFDHYIQESAVGEVVQAHHERRTSHILRSVIEHHALNTHNDPRRHWAGDHEVEHGKPLADRIQDAIGIYKNSEGYVDVHAWYFTPNSFVNVMSNLMEGGFTELSVVECHASLRDELEFFAIMKKI</sequence>
<reference evidence="2 3" key="1">
    <citation type="submission" date="2014-03" db="EMBL/GenBank/DDBJ databases">
        <title>Genome sequence of Sphingobium yanoikuyae B1.</title>
        <authorList>
            <person name="Gan H.M."/>
            <person name="Gan H.Y."/>
            <person name="Savka M.A."/>
        </authorList>
    </citation>
    <scope>NUCLEOTIDE SEQUENCE [LARGE SCALE GENOMIC DNA]</scope>
    <source>
        <strain evidence="2 3">B1</strain>
    </source>
</reference>
<dbReference type="PATRIC" id="fig|13690.10.peg.15"/>
<evidence type="ECO:0000313" key="2">
    <source>
        <dbReference type="EMBL" id="KEZ21336.1"/>
    </source>
</evidence>
<dbReference type="AlphaFoldDB" id="A0A084ETP4"/>
<comment type="caution">
    <text evidence="2">The sequence shown here is derived from an EMBL/GenBank/DDBJ whole genome shotgun (WGS) entry which is preliminary data.</text>
</comment>
<evidence type="ECO:0000259" key="1">
    <source>
        <dbReference type="Pfam" id="PF08241"/>
    </source>
</evidence>
<dbReference type="SUPFAM" id="SSF53335">
    <property type="entry name" value="S-adenosyl-L-methionine-dependent methyltransferases"/>
    <property type="match status" value="1"/>
</dbReference>
<dbReference type="Proteomes" id="UP000028534">
    <property type="component" value="Unassembled WGS sequence"/>
</dbReference>
<organism evidence="2 3">
    <name type="scientific">Sphingobium yanoikuyae</name>
    <name type="common">Sphingomonas yanoikuyae</name>
    <dbReference type="NCBI Taxonomy" id="13690"/>
    <lineage>
        <taxon>Bacteria</taxon>
        <taxon>Pseudomonadati</taxon>
        <taxon>Pseudomonadota</taxon>
        <taxon>Alphaproteobacteria</taxon>
        <taxon>Sphingomonadales</taxon>
        <taxon>Sphingomonadaceae</taxon>
        <taxon>Sphingobium</taxon>
    </lineage>
</organism>
<name>A0A084ETP4_SPHYA</name>
<dbReference type="GO" id="GO:0008757">
    <property type="term" value="F:S-adenosylmethionine-dependent methyltransferase activity"/>
    <property type="evidence" value="ECO:0007669"/>
    <property type="project" value="InterPro"/>
</dbReference>
<feature type="domain" description="Methyltransferase type 11" evidence="1">
    <location>
        <begin position="99"/>
        <end position="155"/>
    </location>
</feature>
<evidence type="ECO:0000313" key="3">
    <source>
        <dbReference type="Proteomes" id="UP000028534"/>
    </source>
</evidence>
<dbReference type="EMBL" id="JGVR01000001">
    <property type="protein sequence ID" value="KEZ21336.1"/>
    <property type="molecule type" value="Genomic_DNA"/>
</dbReference>
<dbReference type="eggNOG" id="COG4627">
    <property type="taxonomic scope" value="Bacteria"/>
</dbReference>
<gene>
    <name evidence="2" type="ORF">CP98_00013</name>
</gene>
<dbReference type="RefSeq" id="WP_155276350.1">
    <property type="nucleotide sequence ID" value="NZ_JGVR01000001.1"/>
</dbReference>